<evidence type="ECO:0000313" key="3">
    <source>
        <dbReference type="Proteomes" id="UP000284605"/>
    </source>
</evidence>
<proteinExistence type="predicted"/>
<keyword evidence="1" id="KW-1133">Transmembrane helix</keyword>
<feature type="transmembrane region" description="Helical" evidence="1">
    <location>
        <begin position="81"/>
        <end position="102"/>
    </location>
</feature>
<dbReference type="AlphaFoldDB" id="A0A418WCG5"/>
<reference evidence="2 3" key="1">
    <citation type="submission" date="2018-09" db="EMBL/GenBank/DDBJ databases">
        <authorList>
            <person name="Zhu H."/>
        </authorList>
    </citation>
    <scope>NUCLEOTIDE SEQUENCE [LARGE SCALE GENOMIC DNA]</scope>
    <source>
        <strain evidence="2 3">K1W22B-8</strain>
    </source>
</reference>
<accession>A0A418WCG5</accession>
<dbReference type="Proteomes" id="UP000284605">
    <property type="component" value="Unassembled WGS sequence"/>
</dbReference>
<feature type="transmembrane region" description="Helical" evidence="1">
    <location>
        <begin position="25"/>
        <end position="45"/>
    </location>
</feature>
<keyword evidence="1" id="KW-0812">Transmembrane</keyword>
<keyword evidence="3" id="KW-1185">Reference proteome</keyword>
<dbReference type="RefSeq" id="WP_119778256.1">
    <property type="nucleotide sequence ID" value="NZ_QYUK01000011.1"/>
</dbReference>
<dbReference type="OrthoDB" id="7861714at2"/>
<feature type="transmembrane region" description="Helical" evidence="1">
    <location>
        <begin position="114"/>
        <end position="136"/>
    </location>
</feature>
<dbReference type="EMBL" id="QYUK01000011">
    <property type="protein sequence ID" value="RJF87618.1"/>
    <property type="molecule type" value="Genomic_DNA"/>
</dbReference>
<name>A0A418WCG5_9PROT</name>
<dbReference type="InterPro" id="IPR009476">
    <property type="entry name" value="DUF1097"/>
</dbReference>
<dbReference type="Pfam" id="PF06496">
    <property type="entry name" value="DUF1097"/>
    <property type="match status" value="1"/>
</dbReference>
<keyword evidence="1" id="KW-0472">Membrane</keyword>
<organism evidence="2 3">
    <name type="scientific">Oleomonas cavernae</name>
    <dbReference type="NCBI Taxonomy" id="2320859"/>
    <lineage>
        <taxon>Bacteria</taxon>
        <taxon>Pseudomonadati</taxon>
        <taxon>Pseudomonadota</taxon>
        <taxon>Alphaproteobacteria</taxon>
        <taxon>Acetobacterales</taxon>
        <taxon>Acetobacteraceae</taxon>
        <taxon>Oleomonas</taxon>
    </lineage>
</organism>
<feature type="transmembrane region" description="Helical" evidence="1">
    <location>
        <begin position="142"/>
        <end position="160"/>
    </location>
</feature>
<sequence length="179" mass="17443">MPILTALAISIGALGGIATWAFVGPLAGFGLQIWAAFVAWAAYYHSGGKAAALKSNLPAHIFGAFVGWAALFAITKLAGALGVPLAGGLCVGIGAAAIVLAANLPLLAGIPSSVYGFGCVAGFTLLAGKLELLTAASIVDNPFINIVVSMAIGALLAFASEKIGTALAAKPAAAGAPAA</sequence>
<evidence type="ECO:0000313" key="2">
    <source>
        <dbReference type="EMBL" id="RJF87618.1"/>
    </source>
</evidence>
<evidence type="ECO:0000256" key="1">
    <source>
        <dbReference type="SAM" id="Phobius"/>
    </source>
</evidence>
<feature type="transmembrane region" description="Helical" evidence="1">
    <location>
        <begin position="57"/>
        <end position="75"/>
    </location>
</feature>
<protein>
    <submittedName>
        <fullName evidence="2">DUF1097 domain-containing protein</fullName>
    </submittedName>
</protein>
<comment type="caution">
    <text evidence="2">The sequence shown here is derived from an EMBL/GenBank/DDBJ whole genome shotgun (WGS) entry which is preliminary data.</text>
</comment>
<gene>
    <name evidence="2" type="ORF">D3874_11780</name>
</gene>